<reference evidence="2 3" key="1">
    <citation type="journal article" date="2024" name="Commun. Biol.">
        <title>Comparative genomic analysis of thermophilic fungi reveals convergent evolutionary adaptations and gene losses.</title>
        <authorList>
            <person name="Steindorff A.S."/>
            <person name="Aguilar-Pontes M.V."/>
            <person name="Robinson A.J."/>
            <person name="Andreopoulos B."/>
            <person name="LaButti K."/>
            <person name="Kuo A."/>
            <person name="Mondo S."/>
            <person name="Riley R."/>
            <person name="Otillar R."/>
            <person name="Haridas S."/>
            <person name="Lipzen A."/>
            <person name="Grimwood J."/>
            <person name="Schmutz J."/>
            <person name="Clum A."/>
            <person name="Reid I.D."/>
            <person name="Moisan M.C."/>
            <person name="Butler G."/>
            <person name="Nguyen T.T.M."/>
            <person name="Dewar K."/>
            <person name="Conant G."/>
            <person name="Drula E."/>
            <person name="Henrissat B."/>
            <person name="Hansel C."/>
            <person name="Singer S."/>
            <person name="Hutchinson M.I."/>
            <person name="de Vries R.P."/>
            <person name="Natvig D.O."/>
            <person name="Powell A.J."/>
            <person name="Tsang A."/>
            <person name="Grigoriev I.V."/>
        </authorList>
    </citation>
    <scope>NUCLEOTIDE SEQUENCE [LARGE SCALE GENOMIC DNA]</scope>
    <source>
        <strain evidence="2 3">ATCC 24622</strain>
    </source>
</reference>
<feature type="transmembrane region" description="Helical" evidence="1">
    <location>
        <begin position="36"/>
        <end position="58"/>
    </location>
</feature>
<evidence type="ECO:0000313" key="3">
    <source>
        <dbReference type="Proteomes" id="UP001586593"/>
    </source>
</evidence>
<dbReference type="EMBL" id="JAZHXJ010000506">
    <property type="protein sequence ID" value="KAL1858937.1"/>
    <property type="molecule type" value="Genomic_DNA"/>
</dbReference>
<keyword evidence="1" id="KW-0812">Transmembrane</keyword>
<name>A0ABR3WD40_9PEZI</name>
<evidence type="ECO:0000313" key="2">
    <source>
        <dbReference type="EMBL" id="KAL1858937.1"/>
    </source>
</evidence>
<organism evidence="2 3">
    <name type="scientific">Phialemonium thermophilum</name>
    <dbReference type="NCBI Taxonomy" id="223376"/>
    <lineage>
        <taxon>Eukaryota</taxon>
        <taxon>Fungi</taxon>
        <taxon>Dikarya</taxon>
        <taxon>Ascomycota</taxon>
        <taxon>Pezizomycotina</taxon>
        <taxon>Sordariomycetes</taxon>
        <taxon>Sordariomycetidae</taxon>
        <taxon>Cephalothecales</taxon>
        <taxon>Cephalothecaceae</taxon>
        <taxon>Phialemonium</taxon>
    </lineage>
</organism>
<proteinExistence type="predicted"/>
<keyword evidence="3" id="KW-1185">Reference proteome</keyword>
<dbReference type="Proteomes" id="UP001586593">
    <property type="component" value="Unassembled WGS sequence"/>
</dbReference>
<gene>
    <name evidence="2" type="ORF">VTK73DRAFT_7733</name>
</gene>
<accession>A0ABR3WD40</accession>
<keyword evidence="1" id="KW-1133">Transmembrane helix</keyword>
<comment type="caution">
    <text evidence="2">The sequence shown here is derived from an EMBL/GenBank/DDBJ whole genome shotgun (WGS) entry which is preliminary data.</text>
</comment>
<evidence type="ECO:0000256" key="1">
    <source>
        <dbReference type="SAM" id="Phobius"/>
    </source>
</evidence>
<keyword evidence="1" id="KW-0472">Membrane</keyword>
<protein>
    <submittedName>
        <fullName evidence="2">Uncharacterized protein</fullName>
    </submittedName>
</protein>
<sequence length="187" mass="20563">MVLRLPRFPPLFRRLHPSSPDVRSSRPSRQLLWSQMAAPFSFLNLSVLVAFVLLCAVLNSARPDGLVTQGLSVAARSGGCCTSQDLPNPLATVYPNNATGVLNATLMIVPISLSTARRLIPSEYGILEHAYRALMPGFPQGMYPVLVQAAHDHDIQLRALDIRIDDFSVGLPHLPYFDPCEQERSTS</sequence>